<keyword evidence="7" id="KW-1185">Reference proteome</keyword>
<keyword evidence="1" id="KW-1003">Cell membrane</keyword>
<dbReference type="InterPro" id="IPR037185">
    <property type="entry name" value="EmrE-like"/>
</dbReference>
<organism evidence="6 7">
    <name type="scientific">Fistulifera solaris</name>
    <name type="common">Oleaginous diatom</name>
    <dbReference type="NCBI Taxonomy" id="1519565"/>
    <lineage>
        <taxon>Eukaryota</taxon>
        <taxon>Sar</taxon>
        <taxon>Stramenopiles</taxon>
        <taxon>Ochrophyta</taxon>
        <taxon>Bacillariophyta</taxon>
        <taxon>Bacillariophyceae</taxon>
        <taxon>Bacillariophycidae</taxon>
        <taxon>Naviculales</taxon>
        <taxon>Naviculaceae</taxon>
        <taxon>Fistulifera</taxon>
    </lineage>
</organism>
<keyword evidence="4 5" id="KW-0472">Membrane</keyword>
<dbReference type="InParanoid" id="A0A1Z5K0X9"/>
<accession>A0A1Z5K0X9</accession>
<dbReference type="AlphaFoldDB" id="A0A1Z5K0X9"/>
<feature type="transmembrane region" description="Helical" evidence="5">
    <location>
        <begin position="59"/>
        <end position="75"/>
    </location>
</feature>
<keyword evidence="3 5" id="KW-1133">Transmembrane helix</keyword>
<dbReference type="SUPFAM" id="SSF103481">
    <property type="entry name" value="Multidrug resistance efflux transporter EmrE"/>
    <property type="match status" value="1"/>
</dbReference>
<name>A0A1Z5K0X9_FISSO</name>
<dbReference type="PANTHER" id="PTHR36116">
    <property type="entry name" value="UPF0060 MEMBRANE PROTEIN YNFA"/>
    <property type="match status" value="1"/>
</dbReference>
<sequence>MSNEGSASSTSQDDASAKDDTHWTTAFVLQTIVLFLVTGLAEIGGGWLVWKCVRDHRPWWWGVAGSLVLVAYGFLPTLQPVVDSFGRIYAVYGGFFIALSLLWGWGLDGDRHDVGDVVGSAVALVGVLLMLFWPMRET</sequence>
<evidence type="ECO:0000256" key="5">
    <source>
        <dbReference type="SAM" id="Phobius"/>
    </source>
</evidence>
<feature type="transmembrane region" description="Helical" evidence="5">
    <location>
        <begin position="117"/>
        <end position="135"/>
    </location>
</feature>
<dbReference type="HAMAP" id="MF_00010">
    <property type="entry name" value="UPF0060"/>
    <property type="match status" value="1"/>
</dbReference>
<evidence type="ECO:0000256" key="4">
    <source>
        <dbReference type="ARBA" id="ARBA00023136"/>
    </source>
</evidence>
<proteinExistence type="inferred from homology"/>
<evidence type="ECO:0000313" key="6">
    <source>
        <dbReference type="EMBL" id="GAX19678.1"/>
    </source>
</evidence>
<evidence type="ECO:0000313" key="7">
    <source>
        <dbReference type="Proteomes" id="UP000198406"/>
    </source>
</evidence>
<keyword evidence="2 5" id="KW-0812">Transmembrane</keyword>
<dbReference type="PANTHER" id="PTHR36116:SF1">
    <property type="entry name" value="UPF0060 MEMBRANE PROTEIN YNFA"/>
    <property type="match status" value="1"/>
</dbReference>
<feature type="transmembrane region" description="Helical" evidence="5">
    <location>
        <begin position="27"/>
        <end position="50"/>
    </location>
</feature>
<reference evidence="6 7" key="1">
    <citation type="journal article" date="2015" name="Plant Cell">
        <title>Oil accumulation by the oleaginous diatom Fistulifera solaris as revealed by the genome and transcriptome.</title>
        <authorList>
            <person name="Tanaka T."/>
            <person name="Maeda Y."/>
            <person name="Veluchamy A."/>
            <person name="Tanaka M."/>
            <person name="Abida H."/>
            <person name="Marechal E."/>
            <person name="Bowler C."/>
            <person name="Muto M."/>
            <person name="Sunaga Y."/>
            <person name="Tanaka M."/>
            <person name="Yoshino T."/>
            <person name="Taniguchi T."/>
            <person name="Fukuda Y."/>
            <person name="Nemoto M."/>
            <person name="Matsumoto M."/>
            <person name="Wong P.S."/>
            <person name="Aburatani S."/>
            <person name="Fujibuchi W."/>
        </authorList>
    </citation>
    <scope>NUCLEOTIDE SEQUENCE [LARGE SCALE GENOMIC DNA]</scope>
    <source>
        <strain evidence="6 7">JPCC DA0580</strain>
    </source>
</reference>
<protein>
    <submittedName>
        <fullName evidence="6">Small multidrug resistance family-3 protein</fullName>
    </submittedName>
</protein>
<evidence type="ECO:0000256" key="2">
    <source>
        <dbReference type="ARBA" id="ARBA00022692"/>
    </source>
</evidence>
<dbReference type="GO" id="GO:0005886">
    <property type="term" value="C:plasma membrane"/>
    <property type="evidence" value="ECO:0007669"/>
    <property type="project" value="TreeGrafter"/>
</dbReference>
<feature type="transmembrane region" description="Helical" evidence="5">
    <location>
        <begin position="87"/>
        <end position="105"/>
    </location>
</feature>
<evidence type="ECO:0000256" key="1">
    <source>
        <dbReference type="ARBA" id="ARBA00022475"/>
    </source>
</evidence>
<evidence type="ECO:0000256" key="3">
    <source>
        <dbReference type="ARBA" id="ARBA00022989"/>
    </source>
</evidence>
<comment type="caution">
    <text evidence="6">The sequence shown here is derived from an EMBL/GenBank/DDBJ whole genome shotgun (WGS) entry which is preliminary data.</text>
</comment>
<dbReference type="Pfam" id="PF02694">
    <property type="entry name" value="UPF0060"/>
    <property type="match status" value="1"/>
</dbReference>
<dbReference type="NCBIfam" id="NF002586">
    <property type="entry name" value="PRK02237.1"/>
    <property type="match status" value="1"/>
</dbReference>
<dbReference type="EMBL" id="BDSP01000137">
    <property type="protein sequence ID" value="GAX19678.1"/>
    <property type="molecule type" value="Genomic_DNA"/>
</dbReference>
<dbReference type="InterPro" id="IPR003844">
    <property type="entry name" value="UPF0060"/>
</dbReference>
<dbReference type="Proteomes" id="UP000198406">
    <property type="component" value="Unassembled WGS sequence"/>
</dbReference>
<dbReference type="OrthoDB" id="65622at2759"/>
<gene>
    <name evidence="6" type="ORF">FisN_19Hh264</name>
</gene>